<proteinExistence type="predicted"/>
<name>A0A832SUF9_9EURY</name>
<dbReference type="Proteomes" id="UP000645676">
    <property type="component" value="Unassembled WGS sequence"/>
</dbReference>
<evidence type="ECO:0008006" key="3">
    <source>
        <dbReference type="Google" id="ProtNLM"/>
    </source>
</evidence>
<sequence length="241" mass="27861">MSPMRWAIFLVLLTITFSGCLNKEISKEEIIKKIDEINTFSYNAKVFINLSVSNPAINKVNMKMDIDGYSDGKLSKGIIHVYYTVRYFNGRNETIPFYVNEEGTFIKLEGKWQKITNNDLSNHTWNILAYIKDLIEKNDIKIEEENNHYIIRLKDENAEKQLNPFFYRGIKIPGINLKISEEEVVIILDKYGTPIKVIKKGKLYGTSSKGNLDGVIVIETEIKDINKDFDFSIPEDLSIYN</sequence>
<protein>
    <recommendedName>
        <fullName evidence="3">Lipoprotein</fullName>
    </recommendedName>
</protein>
<dbReference type="PROSITE" id="PS51257">
    <property type="entry name" value="PROKAR_LIPOPROTEIN"/>
    <property type="match status" value="1"/>
</dbReference>
<gene>
    <name evidence="1" type="ORF">HA335_04070</name>
</gene>
<evidence type="ECO:0000313" key="1">
    <source>
        <dbReference type="EMBL" id="HII59745.1"/>
    </source>
</evidence>
<accession>A0A832SUF9</accession>
<organism evidence="1 2">
    <name type="scientific">Methanocaldococcus jannaschii</name>
    <dbReference type="NCBI Taxonomy" id="2190"/>
    <lineage>
        <taxon>Archaea</taxon>
        <taxon>Methanobacteriati</taxon>
        <taxon>Methanobacteriota</taxon>
        <taxon>Methanomada group</taxon>
        <taxon>Methanococci</taxon>
        <taxon>Methanococcales</taxon>
        <taxon>Methanocaldococcaceae</taxon>
        <taxon>Methanocaldococcus</taxon>
    </lineage>
</organism>
<evidence type="ECO:0000313" key="2">
    <source>
        <dbReference type="Proteomes" id="UP000645676"/>
    </source>
</evidence>
<dbReference type="AlphaFoldDB" id="A0A832SUF9"/>
<dbReference type="EMBL" id="DUJR01000022">
    <property type="protein sequence ID" value="HII59745.1"/>
    <property type="molecule type" value="Genomic_DNA"/>
</dbReference>
<dbReference type="OMA" id="SNHTWNI"/>
<reference evidence="1" key="1">
    <citation type="journal article" date="2020" name="bioRxiv">
        <title>A rank-normalized archaeal taxonomy based on genome phylogeny resolves widespread incomplete and uneven classifications.</title>
        <authorList>
            <person name="Rinke C."/>
            <person name="Chuvochina M."/>
            <person name="Mussig A.J."/>
            <person name="Chaumeil P.-A."/>
            <person name="Waite D.W."/>
            <person name="Whitman W.B."/>
            <person name="Parks D.H."/>
            <person name="Hugenholtz P."/>
        </authorList>
    </citation>
    <scope>NUCLEOTIDE SEQUENCE</scope>
    <source>
        <strain evidence="1">UBA8849</strain>
    </source>
</reference>
<comment type="caution">
    <text evidence="1">The sequence shown here is derived from an EMBL/GenBank/DDBJ whole genome shotgun (WGS) entry which is preliminary data.</text>
</comment>